<name>A0A1H4CS45_9ACTO</name>
<keyword evidence="6" id="KW-1185">Reference proteome</keyword>
<dbReference type="Gene3D" id="3.20.20.70">
    <property type="entry name" value="Aldolase class I"/>
    <property type="match status" value="1"/>
</dbReference>
<evidence type="ECO:0000313" key="5">
    <source>
        <dbReference type="EMBL" id="SEA62942.1"/>
    </source>
</evidence>
<dbReference type="SMART" id="SM01130">
    <property type="entry name" value="DHDPS"/>
    <property type="match status" value="1"/>
</dbReference>
<evidence type="ECO:0000256" key="4">
    <source>
        <dbReference type="PIRSR" id="PIRSR001365-2"/>
    </source>
</evidence>
<dbReference type="PIRSF" id="PIRSF001365">
    <property type="entry name" value="DHDPS"/>
    <property type="match status" value="1"/>
</dbReference>
<evidence type="ECO:0000256" key="3">
    <source>
        <dbReference type="PIRSR" id="PIRSR001365-1"/>
    </source>
</evidence>
<keyword evidence="1 2" id="KW-0456">Lyase</keyword>
<protein>
    <submittedName>
        <fullName evidence="5">4-hydroxy-tetrahydrodipicolinate synthase</fullName>
    </submittedName>
</protein>
<comment type="similarity">
    <text evidence="2">Belongs to the DapA family.</text>
</comment>
<dbReference type="GO" id="GO:0008747">
    <property type="term" value="F:N-acetylneuraminate lyase activity"/>
    <property type="evidence" value="ECO:0007669"/>
    <property type="project" value="TreeGrafter"/>
</dbReference>
<sequence length="292" mass="31346">MFKAHSNAIPALVTAFDDSGGYAPELQKDLVNLLNTQGADGYFVAGTSGECYHLSLSEKRSLCQDVAELAGGRQVVLHVSSADPRETQALTREADILGATAIAVGAPPYFVYDEKQMWDYLVSLKNLTQLPVFYYFIPSLGGPLLPHQFLERAFDEGIVQGVKYSDTDLLTMSRLIAARPSFKVFVGSDDLVLAGCAMGAVGAVGSGFNVALPLVVSLFDALDDGDLDRARAAQQRLCKLTTLMEGFEFITFLKALLRHQGLNVGQARPPIRTTPPDASVLTAASALITDSI</sequence>
<dbReference type="SUPFAM" id="SSF51569">
    <property type="entry name" value="Aldolase"/>
    <property type="match status" value="1"/>
</dbReference>
<dbReference type="GO" id="GO:0005829">
    <property type="term" value="C:cytosol"/>
    <property type="evidence" value="ECO:0007669"/>
    <property type="project" value="TreeGrafter"/>
</dbReference>
<dbReference type="InterPro" id="IPR002220">
    <property type="entry name" value="DapA-like"/>
</dbReference>
<dbReference type="Proteomes" id="UP000199288">
    <property type="component" value="Unassembled WGS sequence"/>
</dbReference>
<evidence type="ECO:0000313" key="6">
    <source>
        <dbReference type="Proteomes" id="UP000199288"/>
    </source>
</evidence>
<feature type="binding site" evidence="4">
    <location>
        <position position="204"/>
    </location>
    <ligand>
        <name>pyruvate</name>
        <dbReference type="ChEBI" id="CHEBI:15361"/>
    </ligand>
</feature>
<dbReference type="PANTHER" id="PTHR42849:SF1">
    <property type="entry name" value="N-ACETYLNEURAMINATE LYASE"/>
    <property type="match status" value="1"/>
</dbReference>
<reference evidence="6" key="1">
    <citation type="submission" date="2016-10" db="EMBL/GenBank/DDBJ databases">
        <authorList>
            <person name="Varghese N."/>
            <person name="Submissions S."/>
        </authorList>
    </citation>
    <scope>NUCLEOTIDE SEQUENCE [LARGE SCALE GENOMIC DNA]</scope>
    <source>
        <strain evidence="6">KPR-1</strain>
    </source>
</reference>
<proteinExistence type="inferred from homology"/>
<dbReference type="PANTHER" id="PTHR42849">
    <property type="entry name" value="N-ACETYLNEURAMINATE LYASE"/>
    <property type="match status" value="1"/>
</dbReference>
<dbReference type="AlphaFoldDB" id="A0A1H4CS45"/>
<accession>A0A1H4CS45</accession>
<evidence type="ECO:0000256" key="2">
    <source>
        <dbReference type="PIRNR" id="PIRNR001365"/>
    </source>
</evidence>
<organism evidence="5 6">
    <name type="scientific">Bowdeniella nasicola</name>
    <dbReference type="NCBI Taxonomy" id="208480"/>
    <lineage>
        <taxon>Bacteria</taxon>
        <taxon>Bacillati</taxon>
        <taxon>Actinomycetota</taxon>
        <taxon>Actinomycetes</taxon>
        <taxon>Actinomycetales</taxon>
        <taxon>Actinomycetaceae</taxon>
        <taxon>Bowdeniella</taxon>
    </lineage>
</organism>
<evidence type="ECO:0000256" key="1">
    <source>
        <dbReference type="ARBA" id="ARBA00023239"/>
    </source>
</evidence>
<dbReference type="RefSeq" id="WP_176780777.1">
    <property type="nucleotide sequence ID" value="NZ_FNQV01000013.1"/>
</dbReference>
<gene>
    <name evidence="5" type="ORF">SAMN02910418_02036</name>
</gene>
<dbReference type="EMBL" id="FNQV01000013">
    <property type="protein sequence ID" value="SEA62942.1"/>
    <property type="molecule type" value="Genomic_DNA"/>
</dbReference>
<feature type="active site" description="Schiff-base intermediate with substrate" evidence="3">
    <location>
        <position position="163"/>
    </location>
</feature>
<feature type="active site" description="Proton donor/acceptor" evidence="3">
    <location>
        <position position="135"/>
    </location>
</feature>
<dbReference type="Pfam" id="PF00701">
    <property type="entry name" value="DHDPS"/>
    <property type="match status" value="1"/>
</dbReference>
<dbReference type="InterPro" id="IPR013785">
    <property type="entry name" value="Aldolase_TIM"/>
</dbReference>
<dbReference type="CDD" id="cd00408">
    <property type="entry name" value="DHDPS-like"/>
    <property type="match status" value="1"/>
</dbReference>
<dbReference type="GO" id="GO:0019262">
    <property type="term" value="P:N-acetylneuraminate catabolic process"/>
    <property type="evidence" value="ECO:0007669"/>
    <property type="project" value="TreeGrafter"/>
</dbReference>
<dbReference type="PRINTS" id="PR00146">
    <property type="entry name" value="DHPICSNTHASE"/>
</dbReference>